<protein>
    <submittedName>
        <fullName evidence="9">Predicted arabinose efflux permease, MFS family</fullName>
    </submittedName>
</protein>
<evidence type="ECO:0000313" key="10">
    <source>
        <dbReference type="Proteomes" id="UP000182508"/>
    </source>
</evidence>
<dbReference type="InterPro" id="IPR051788">
    <property type="entry name" value="MFS_Transporter"/>
</dbReference>
<keyword evidence="4 7" id="KW-0812">Transmembrane</keyword>
<feature type="transmembrane region" description="Helical" evidence="7">
    <location>
        <begin position="273"/>
        <end position="291"/>
    </location>
</feature>
<evidence type="ECO:0000256" key="4">
    <source>
        <dbReference type="ARBA" id="ARBA00022692"/>
    </source>
</evidence>
<evidence type="ECO:0000256" key="7">
    <source>
        <dbReference type="SAM" id="Phobius"/>
    </source>
</evidence>
<dbReference type="GO" id="GO:0022857">
    <property type="term" value="F:transmembrane transporter activity"/>
    <property type="evidence" value="ECO:0007669"/>
    <property type="project" value="InterPro"/>
</dbReference>
<dbReference type="Gene3D" id="1.20.1250.20">
    <property type="entry name" value="MFS general substrate transporter like domains"/>
    <property type="match status" value="2"/>
</dbReference>
<accession>A0A1G6D1J3</accession>
<dbReference type="InterPro" id="IPR011701">
    <property type="entry name" value="MFS"/>
</dbReference>
<dbReference type="SUPFAM" id="SSF103473">
    <property type="entry name" value="MFS general substrate transporter"/>
    <property type="match status" value="1"/>
</dbReference>
<evidence type="ECO:0000256" key="1">
    <source>
        <dbReference type="ARBA" id="ARBA00004651"/>
    </source>
</evidence>
<gene>
    <name evidence="9" type="ORF">SAMN02910293_01925</name>
</gene>
<dbReference type="GO" id="GO:0005886">
    <property type="term" value="C:plasma membrane"/>
    <property type="evidence" value="ECO:0007669"/>
    <property type="project" value="UniProtKB-SubCell"/>
</dbReference>
<dbReference type="InterPro" id="IPR036259">
    <property type="entry name" value="MFS_trans_sf"/>
</dbReference>
<keyword evidence="5 7" id="KW-1133">Transmembrane helix</keyword>
<proteinExistence type="inferred from homology"/>
<evidence type="ECO:0000256" key="2">
    <source>
        <dbReference type="ARBA" id="ARBA00008335"/>
    </source>
</evidence>
<feature type="transmembrane region" description="Helical" evidence="7">
    <location>
        <begin position="297"/>
        <end position="317"/>
    </location>
</feature>
<keyword evidence="10" id="KW-1185">Reference proteome</keyword>
<feature type="domain" description="Major facilitator superfamily (MFS) profile" evidence="8">
    <location>
        <begin position="5"/>
        <end position="387"/>
    </location>
</feature>
<dbReference type="STRING" id="439219.SAMN02910293_01925"/>
<sequence length="393" mass="41945">MKHTLEKMSLLGLSFMLVSTFAISPLLPQMIADYTARGISNSQINMLVSIPSFIIMAVVLAGPLLGKLISEKTVFIMGLIGISLGGSLPVLTQAYSWVLLSRIILGLGIGLINERAITIVSQHFFGAERTKMLGFRGSMEVLGSATLTFLAGQLLKISWSAGFLIYSIGLPILIFYLVFGSKNEVKESKISDFPQKKREKLTRSQLSRLLFLAIYAGSVIVINTGITVRLPLLVEELGLGTAVDSSLVLSLMMLMGILAGTLFAALTNYFGKYLQAVVLFLLAFGLILIWLAPNLIILAIGALTTGLVYSIGVTSVFHKLTDFLSTQQLALGTTLVLLGCNLGGGLAASVMSFLVAMTGGGANAFLILAILCVIAGIILLSSLTFKKKSNNQV</sequence>
<dbReference type="PROSITE" id="PS50850">
    <property type="entry name" value="MFS"/>
    <property type="match status" value="1"/>
</dbReference>
<feature type="transmembrane region" description="Helical" evidence="7">
    <location>
        <begin position="362"/>
        <end position="385"/>
    </location>
</feature>
<evidence type="ECO:0000256" key="6">
    <source>
        <dbReference type="ARBA" id="ARBA00023136"/>
    </source>
</evidence>
<feature type="transmembrane region" description="Helical" evidence="7">
    <location>
        <begin position="246"/>
        <end position="266"/>
    </location>
</feature>
<comment type="subcellular location">
    <subcellularLocation>
        <location evidence="1">Cell membrane</location>
        <topology evidence="1">Multi-pass membrane protein</topology>
    </subcellularLocation>
</comment>
<dbReference type="PANTHER" id="PTHR23514:SF3">
    <property type="entry name" value="BYPASS OF STOP CODON PROTEIN 6"/>
    <property type="match status" value="1"/>
</dbReference>
<dbReference type="eggNOG" id="COG2814">
    <property type="taxonomic scope" value="Bacteria"/>
</dbReference>
<dbReference type="Pfam" id="PF07690">
    <property type="entry name" value="MFS_1"/>
    <property type="match status" value="1"/>
</dbReference>
<keyword evidence="3" id="KW-0813">Transport</keyword>
<comment type="similarity">
    <text evidence="2">Belongs to the major facilitator superfamily.</text>
</comment>
<dbReference type="Proteomes" id="UP000182508">
    <property type="component" value="Unassembled WGS sequence"/>
</dbReference>
<reference evidence="9 10" key="1">
    <citation type="submission" date="2016-10" db="EMBL/GenBank/DDBJ databases">
        <authorList>
            <person name="de Groot N.N."/>
        </authorList>
    </citation>
    <scope>NUCLEOTIDE SEQUENCE [LARGE SCALE GENOMIC DNA]</scope>
    <source>
        <strain evidence="9 10">A-4</strain>
    </source>
</reference>
<feature type="transmembrane region" description="Helical" evidence="7">
    <location>
        <begin position="44"/>
        <end position="65"/>
    </location>
</feature>
<evidence type="ECO:0000256" key="5">
    <source>
        <dbReference type="ARBA" id="ARBA00022989"/>
    </source>
</evidence>
<name>A0A1G6D1J3_9STRE</name>
<organism evidence="9 10">
    <name type="scientific">Streptococcus henryi</name>
    <dbReference type="NCBI Taxonomy" id="439219"/>
    <lineage>
        <taxon>Bacteria</taxon>
        <taxon>Bacillati</taxon>
        <taxon>Bacillota</taxon>
        <taxon>Bacilli</taxon>
        <taxon>Lactobacillales</taxon>
        <taxon>Streptococcaceae</taxon>
        <taxon>Streptococcus</taxon>
    </lineage>
</organism>
<feature type="transmembrane region" description="Helical" evidence="7">
    <location>
        <begin position="157"/>
        <end position="179"/>
    </location>
</feature>
<dbReference type="EMBL" id="FMXP01000030">
    <property type="protein sequence ID" value="SDB39037.1"/>
    <property type="molecule type" value="Genomic_DNA"/>
</dbReference>
<evidence type="ECO:0000259" key="8">
    <source>
        <dbReference type="PROSITE" id="PS50850"/>
    </source>
</evidence>
<evidence type="ECO:0000256" key="3">
    <source>
        <dbReference type="ARBA" id="ARBA00022448"/>
    </source>
</evidence>
<feature type="transmembrane region" description="Helical" evidence="7">
    <location>
        <begin position="329"/>
        <end position="356"/>
    </location>
</feature>
<keyword evidence="6 7" id="KW-0472">Membrane</keyword>
<feature type="transmembrane region" description="Helical" evidence="7">
    <location>
        <begin position="72"/>
        <end position="88"/>
    </location>
</feature>
<dbReference type="InterPro" id="IPR020846">
    <property type="entry name" value="MFS_dom"/>
</dbReference>
<dbReference type="AlphaFoldDB" id="A0A1G6D1J3"/>
<dbReference type="RefSeq" id="WP_074486493.1">
    <property type="nucleotide sequence ID" value="NZ_FMXP01000030.1"/>
</dbReference>
<feature type="transmembrane region" description="Helical" evidence="7">
    <location>
        <begin position="206"/>
        <end position="226"/>
    </location>
</feature>
<dbReference type="PANTHER" id="PTHR23514">
    <property type="entry name" value="BYPASS OF STOP CODON PROTEIN 6"/>
    <property type="match status" value="1"/>
</dbReference>
<evidence type="ECO:0000313" key="9">
    <source>
        <dbReference type="EMBL" id="SDB39037.1"/>
    </source>
</evidence>